<proteinExistence type="predicted"/>
<dbReference type="Proteomes" id="UP000190023">
    <property type="component" value="Unassembled WGS sequence"/>
</dbReference>
<gene>
    <name evidence="1" type="ORF">B0188_04565</name>
</gene>
<sequence>MFDGKFIGTLETETYLPSFIYSLECILNNDYYNENITDINYKDFFFIENEITNIYRVTLEESFDDFTKRVIRNNSDLYFLFCLEDNPFFSYDIDIKEYFTKVSIIDFLSVLNSFKEAVNDYFKG</sequence>
<accession>A0A1T0B4M6</accession>
<dbReference type="AlphaFoldDB" id="A0A1T0B4M6"/>
<dbReference type="EMBL" id="MUYB01000016">
    <property type="protein sequence ID" value="OOS05085.1"/>
    <property type="molecule type" value="Genomic_DNA"/>
</dbReference>
<keyword evidence="2" id="KW-1185">Reference proteome</keyword>
<protein>
    <submittedName>
        <fullName evidence="1">Uncharacterized protein</fullName>
    </submittedName>
</protein>
<evidence type="ECO:0000313" key="2">
    <source>
        <dbReference type="Proteomes" id="UP000190023"/>
    </source>
</evidence>
<organism evidence="1 2">
    <name type="scientific">[Haemophilus] felis</name>
    <dbReference type="NCBI Taxonomy" id="123822"/>
    <lineage>
        <taxon>Bacteria</taxon>
        <taxon>Pseudomonadati</taxon>
        <taxon>Pseudomonadota</taxon>
        <taxon>Gammaproteobacteria</taxon>
        <taxon>Pasteurellales</taxon>
        <taxon>Pasteurellaceae</taxon>
    </lineage>
</organism>
<dbReference type="STRING" id="123822.B0188_04565"/>
<comment type="caution">
    <text evidence="1">The sequence shown here is derived from an EMBL/GenBank/DDBJ whole genome shotgun (WGS) entry which is preliminary data.</text>
</comment>
<reference evidence="1 2" key="1">
    <citation type="submission" date="2017-02" db="EMBL/GenBank/DDBJ databases">
        <title>Draft genome sequence of Haemophilus felis CCUG 31170 type strain.</title>
        <authorList>
            <person name="Engstrom-Jakobsson H."/>
            <person name="Salva-Serra F."/>
            <person name="Thorell K."/>
            <person name="Gonzales-Siles L."/>
            <person name="Karlsson R."/>
            <person name="Boulund F."/>
            <person name="Engstrand L."/>
            <person name="Kristiansson E."/>
            <person name="Moore E."/>
        </authorList>
    </citation>
    <scope>NUCLEOTIDE SEQUENCE [LARGE SCALE GENOMIC DNA]</scope>
    <source>
        <strain evidence="1 2">CCUG 31170</strain>
    </source>
</reference>
<name>A0A1T0B4M6_9PAST</name>
<evidence type="ECO:0000313" key="1">
    <source>
        <dbReference type="EMBL" id="OOS05085.1"/>
    </source>
</evidence>